<dbReference type="Proteomes" id="UP001172155">
    <property type="component" value="Unassembled WGS sequence"/>
</dbReference>
<feature type="region of interest" description="Disordered" evidence="1">
    <location>
        <begin position="266"/>
        <end position="286"/>
    </location>
</feature>
<feature type="region of interest" description="Disordered" evidence="1">
    <location>
        <begin position="1"/>
        <end position="38"/>
    </location>
</feature>
<evidence type="ECO:0008006" key="4">
    <source>
        <dbReference type="Google" id="ProtNLM"/>
    </source>
</evidence>
<sequence length="421" mass="45224">MNGRTTRSGGGAGRSTRGQRGGVGRARRNAGTPRPRPLVLNNATLAALDVELQEQEDSTQDQEEMLLACPYYKNDPLRHRECIKYNLTSVNYVKQHLHRCHGRPPYCPTCYAKFDDDASCNAHIVARVCEGPPPGAERPVGVDAAQRSELNRRVRRTLSIEDQWLEVYRILFGQDAQRPASVFKGDPVVEVTAAIDVIWKANARAMVNEALATGLSGPDAPMLLANVIVEGLLERALSLVSQPSSQGTTLTAPATLSRATTALNSQVGGGAPAIKSEPSQTDRLQPVPLDPDLFRPAHSNTLAHDNNPHVDNTYLGLAAVAAATYTPGPGPAPTYPLNPAAAPTFTADPMTIDSPKVGFTYSYMTDLGISPSPEPEQQAGPSRPPRRKRKTPTSLSASSRSGSLDSAMTLDSPTYGWRVGF</sequence>
<feature type="compositionally biased region" description="Low complexity" evidence="1">
    <location>
        <begin position="392"/>
        <end position="407"/>
    </location>
</feature>
<dbReference type="PANTHER" id="PTHR38166">
    <property type="entry name" value="C2H2-TYPE DOMAIN-CONTAINING PROTEIN-RELATED"/>
    <property type="match status" value="1"/>
</dbReference>
<feature type="compositionally biased region" description="Gly residues" evidence="1">
    <location>
        <begin position="8"/>
        <end position="24"/>
    </location>
</feature>
<evidence type="ECO:0000256" key="1">
    <source>
        <dbReference type="SAM" id="MobiDB-lite"/>
    </source>
</evidence>
<keyword evidence="3" id="KW-1185">Reference proteome</keyword>
<protein>
    <recommendedName>
        <fullName evidence="4">C2H2-type domain-containing protein</fullName>
    </recommendedName>
</protein>
<name>A0AA40EIY6_9PEZI</name>
<proteinExistence type="predicted"/>
<feature type="region of interest" description="Disordered" evidence="1">
    <location>
        <begin position="367"/>
        <end position="413"/>
    </location>
</feature>
<evidence type="ECO:0000313" key="2">
    <source>
        <dbReference type="EMBL" id="KAK0740179.1"/>
    </source>
</evidence>
<reference evidence="2" key="1">
    <citation type="submission" date="2023-06" db="EMBL/GenBank/DDBJ databases">
        <title>Genome-scale phylogeny and comparative genomics of the fungal order Sordariales.</title>
        <authorList>
            <consortium name="Lawrence Berkeley National Laboratory"/>
            <person name="Hensen N."/>
            <person name="Bonometti L."/>
            <person name="Westerberg I."/>
            <person name="Brannstrom I.O."/>
            <person name="Guillou S."/>
            <person name="Cros-Aarteil S."/>
            <person name="Calhoun S."/>
            <person name="Haridas S."/>
            <person name="Kuo A."/>
            <person name="Mondo S."/>
            <person name="Pangilinan J."/>
            <person name="Riley R."/>
            <person name="LaButti K."/>
            <person name="Andreopoulos B."/>
            <person name="Lipzen A."/>
            <person name="Chen C."/>
            <person name="Yanf M."/>
            <person name="Daum C."/>
            <person name="Ng V."/>
            <person name="Clum A."/>
            <person name="Steindorff A."/>
            <person name="Ohm R."/>
            <person name="Martin F."/>
            <person name="Silar P."/>
            <person name="Natvig D."/>
            <person name="Lalanne C."/>
            <person name="Gautier V."/>
            <person name="Ament-velasquez S.L."/>
            <person name="Kruys A."/>
            <person name="Hutchinson M.I."/>
            <person name="Powell A.J."/>
            <person name="Barry K."/>
            <person name="Miller A.N."/>
            <person name="Grigoriev I.V."/>
            <person name="Debuchy R."/>
            <person name="Gladieux P."/>
            <person name="Thoren M.H."/>
            <person name="Johannesson H."/>
        </authorList>
    </citation>
    <scope>NUCLEOTIDE SEQUENCE</scope>
    <source>
        <strain evidence="2">SMH3187-1</strain>
    </source>
</reference>
<gene>
    <name evidence="2" type="ORF">B0T18DRAFT_417357</name>
</gene>
<accession>A0AA40EIY6</accession>
<dbReference type="EMBL" id="JAUKUD010000006">
    <property type="protein sequence ID" value="KAK0740179.1"/>
    <property type="molecule type" value="Genomic_DNA"/>
</dbReference>
<organism evidence="2 3">
    <name type="scientific">Schizothecium vesticola</name>
    <dbReference type="NCBI Taxonomy" id="314040"/>
    <lineage>
        <taxon>Eukaryota</taxon>
        <taxon>Fungi</taxon>
        <taxon>Dikarya</taxon>
        <taxon>Ascomycota</taxon>
        <taxon>Pezizomycotina</taxon>
        <taxon>Sordariomycetes</taxon>
        <taxon>Sordariomycetidae</taxon>
        <taxon>Sordariales</taxon>
        <taxon>Schizotheciaceae</taxon>
        <taxon>Schizothecium</taxon>
    </lineage>
</organism>
<dbReference type="PANTHER" id="PTHR38166:SF1">
    <property type="entry name" value="C2H2-TYPE DOMAIN-CONTAINING PROTEIN"/>
    <property type="match status" value="1"/>
</dbReference>
<evidence type="ECO:0000313" key="3">
    <source>
        <dbReference type="Proteomes" id="UP001172155"/>
    </source>
</evidence>
<comment type="caution">
    <text evidence="2">The sequence shown here is derived from an EMBL/GenBank/DDBJ whole genome shotgun (WGS) entry which is preliminary data.</text>
</comment>
<dbReference type="AlphaFoldDB" id="A0AA40EIY6"/>